<gene>
    <name evidence="7" type="ORF">RNJ44_04259</name>
</gene>
<dbReference type="Gene3D" id="3.30.2160.10">
    <property type="entry name" value="Hect, E3 ligase catalytic domain"/>
    <property type="match status" value="1"/>
</dbReference>
<proteinExistence type="predicted"/>
<comment type="caution">
    <text evidence="7">The sequence shown here is derived from an EMBL/GenBank/DDBJ whole genome shotgun (WGS) entry which is preliminary data.</text>
</comment>
<feature type="domain" description="HECT" evidence="6">
    <location>
        <begin position="509"/>
        <end position="857"/>
    </location>
</feature>
<organism evidence="7 8">
    <name type="scientific">Nakaseomyces bracarensis</name>
    <dbReference type="NCBI Taxonomy" id="273131"/>
    <lineage>
        <taxon>Eukaryota</taxon>
        <taxon>Fungi</taxon>
        <taxon>Dikarya</taxon>
        <taxon>Ascomycota</taxon>
        <taxon>Saccharomycotina</taxon>
        <taxon>Saccharomycetes</taxon>
        <taxon>Saccharomycetales</taxon>
        <taxon>Saccharomycetaceae</taxon>
        <taxon>Nakaseomyces</taxon>
    </lineage>
</organism>
<dbReference type="EC" id="2.3.2.26" evidence="2"/>
<dbReference type="SMART" id="SM00119">
    <property type="entry name" value="HECTc"/>
    <property type="match status" value="1"/>
</dbReference>
<evidence type="ECO:0000256" key="1">
    <source>
        <dbReference type="ARBA" id="ARBA00000885"/>
    </source>
</evidence>
<evidence type="ECO:0000259" key="6">
    <source>
        <dbReference type="PROSITE" id="PS50237"/>
    </source>
</evidence>
<evidence type="ECO:0000256" key="4">
    <source>
        <dbReference type="ARBA" id="ARBA00022786"/>
    </source>
</evidence>
<keyword evidence="8" id="KW-1185">Reference proteome</keyword>
<evidence type="ECO:0000313" key="8">
    <source>
        <dbReference type="Proteomes" id="UP001623330"/>
    </source>
</evidence>
<keyword evidence="4 5" id="KW-0833">Ubl conjugation pathway</keyword>
<dbReference type="InterPro" id="IPR000569">
    <property type="entry name" value="HECT_dom"/>
</dbReference>
<dbReference type="InterPro" id="IPR035983">
    <property type="entry name" value="Hect_E3_ubiquitin_ligase"/>
</dbReference>
<dbReference type="InterPro" id="IPR044611">
    <property type="entry name" value="E3A/B/C-like"/>
</dbReference>
<reference evidence="7 8" key="1">
    <citation type="submission" date="2024-05" db="EMBL/GenBank/DDBJ databases">
        <title>Long read based assembly of the Candida bracarensis genome reveals expanded adhesin content.</title>
        <authorList>
            <person name="Marcet-Houben M."/>
            <person name="Ksiezopolska E."/>
            <person name="Gabaldon T."/>
        </authorList>
    </citation>
    <scope>NUCLEOTIDE SEQUENCE [LARGE SCALE GENOMIC DNA]</scope>
    <source>
        <strain evidence="7 8">CBM6</strain>
    </source>
</reference>
<evidence type="ECO:0000256" key="3">
    <source>
        <dbReference type="ARBA" id="ARBA00022679"/>
    </source>
</evidence>
<keyword evidence="3" id="KW-0808">Transferase</keyword>
<dbReference type="Gene3D" id="3.30.2410.10">
    <property type="entry name" value="Hect, E3 ligase catalytic domain"/>
    <property type="match status" value="1"/>
</dbReference>
<evidence type="ECO:0000256" key="5">
    <source>
        <dbReference type="PROSITE-ProRule" id="PRU00104"/>
    </source>
</evidence>
<dbReference type="PANTHER" id="PTHR45700">
    <property type="entry name" value="UBIQUITIN-PROTEIN LIGASE E3C"/>
    <property type="match status" value="1"/>
</dbReference>
<dbReference type="SUPFAM" id="SSF56204">
    <property type="entry name" value="Hect, E3 ligase catalytic domain"/>
    <property type="match status" value="1"/>
</dbReference>
<name>A0ABR4NUI6_9SACH</name>
<accession>A0ABR4NUI6</accession>
<sequence length="857" mass="100080">MFRRSLSLKKKNKEDKDKVKEIEIISYQTVKKEARKKNLNQSQEKEITTKGNDRVKCLCCGALLDIPVQTRKFKCSVCHVTTYRDNDMLVSNIEGLVCTGERLNKIIRGCYRMIMENKGSMTQEEKYNAFNPVNDFIDLYFNDYRILERSFKVNNYRYDIDFDEVARFYGMLLKLPTRRPYFRLLCTMNGLLRKRNQDMQEFRWLFIILSNPALRSCLVGKAKGGFDSEEIRAISYELIKKCIGLLANLSSTKASKEMIRFLTIIPSHTFLNQLEGLNLYLTFQFSKILFSNQQMALEKVQPSRIHSDGLNIINDNHYWSQRNLRSIESPNINGVLENKESEHGKKGTPTGSFKFSPYQYDGDWHITTVTRLLSYYFMSNGKRDAFNLNHDTQKTLEASNFYNTILDFIDYRKDFDNWRGLKKNIALLKKSKEWSADKKQFSFCSFPFLLSLGLKISIMEYEIRRIMEHEAEVAFLSSLDDGKAVDVYLKISVRRTHITGDSLRCIKEHHGDLFKSLKVEFIGEPGVDAGGLRKEWFLLLTKSLYDPNNSLFVYVPESRLIWFSNNSHEEMSNENINELYYLFGVVMGLAIFNSTILNLHFPIAIYKKLCGEPLTFKDYAELYPETAQNLQKLLEYEHNDIEDVFALTFETTFIDDGWELKAERTKTKYKTVELCDRGSYKSVTKANRKEYVELWVDFYLTTVIEKQFSHFAKGFKKVFSISKSIKLFNAEELKRLVCGDVDSNKYDFNMLRSVTRYIGGLRDDMTVSQWFWELVEEWNYPLQRKLMRFVTGSDGVPATGMSTMPFKISLLGSTDSDKLPIAHTCFNELCLWQYDTKEKLEKKLTWAITESEGFGFK</sequence>
<protein>
    <recommendedName>
        <fullName evidence="2">HECT-type E3 ubiquitin transferase</fullName>
        <ecNumber evidence="2">2.3.2.26</ecNumber>
    </recommendedName>
</protein>
<comment type="catalytic activity">
    <reaction evidence="1">
        <text>S-ubiquitinyl-[E2 ubiquitin-conjugating enzyme]-L-cysteine + [acceptor protein]-L-lysine = [E2 ubiquitin-conjugating enzyme]-L-cysteine + N(6)-ubiquitinyl-[acceptor protein]-L-lysine.</text>
        <dbReference type="EC" id="2.3.2.26"/>
    </reaction>
</comment>
<evidence type="ECO:0000313" key="7">
    <source>
        <dbReference type="EMBL" id="KAL3232343.1"/>
    </source>
</evidence>
<dbReference type="CDD" id="cd00078">
    <property type="entry name" value="HECTc"/>
    <property type="match status" value="1"/>
</dbReference>
<dbReference type="Gene3D" id="3.90.1750.10">
    <property type="entry name" value="Hect, E3 ligase catalytic domains"/>
    <property type="match status" value="1"/>
</dbReference>
<dbReference type="PANTHER" id="PTHR45700:SF8">
    <property type="entry name" value="HECT-TYPE E3 UBIQUITIN TRANSFERASE"/>
    <property type="match status" value="1"/>
</dbReference>
<feature type="active site" description="Glycyl thioester intermediate" evidence="5">
    <location>
        <position position="825"/>
    </location>
</feature>
<dbReference type="PROSITE" id="PS50237">
    <property type="entry name" value="HECT"/>
    <property type="match status" value="1"/>
</dbReference>
<dbReference type="Pfam" id="PF00632">
    <property type="entry name" value="HECT"/>
    <property type="match status" value="1"/>
</dbReference>
<dbReference type="EMBL" id="JBEVYD010000005">
    <property type="protein sequence ID" value="KAL3232343.1"/>
    <property type="molecule type" value="Genomic_DNA"/>
</dbReference>
<dbReference type="Proteomes" id="UP001623330">
    <property type="component" value="Unassembled WGS sequence"/>
</dbReference>
<evidence type="ECO:0000256" key="2">
    <source>
        <dbReference type="ARBA" id="ARBA00012485"/>
    </source>
</evidence>